<organism evidence="13 14">
    <name type="scientific">Thiorhodococcus fuscus</name>
    <dbReference type="NCBI Taxonomy" id="527200"/>
    <lineage>
        <taxon>Bacteria</taxon>
        <taxon>Pseudomonadati</taxon>
        <taxon>Pseudomonadota</taxon>
        <taxon>Gammaproteobacteria</taxon>
        <taxon>Chromatiales</taxon>
        <taxon>Chromatiaceae</taxon>
        <taxon>Thiorhodococcus</taxon>
    </lineage>
</organism>
<evidence type="ECO:0000313" key="14">
    <source>
        <dbReference type="Proteomes" id="UP001597337"/>
    </source>
</evidence>
<evidence type="ECO:0000256" key="8">
    <source>
        <dbReference type="ARBA" id="ARBA00025802"/>
    </source>
</evidence>
<feature type="domain" description="Orn/DAP/Arg decarboxylase 2 C-terminal" evidence="12">
    <location>
        <begin position="244"/>
        <end position="325"/>
    </location>
</feature>
<dbReference type="RefSeq" id="WP_386022836.1">
    <property type="nucleotide sequence ID" value="NZ_JBHUHX010000004.1"/>
</dbReference>
<evidence type="ECO:0000256" key="9">
    <source>
        <dbReference type="ARBA" id="ARBA00047351"/>
    </source>
</evidence>
<evidence type="ECO:0000313" key="13">
    <source>
        <dbReference type="EMBL" id="MFD2110750.1"/>
    </source>
</evidence>
<dbReference type="SUPFAM" id="SSF50621">
    <property type="entry name" value="Alanine racemase C-terminal domain-like"/>
    <property type="match status" value="1"/>
</dbReference>
<comment type="caution">
    <text evidence="13">The sequence shown here is derived from an EMBL/GenBank/DDBJ whole genome shotgun (WGS) entry which is preliminary data.</text>
</comment>
<gene>
    <name evidence="13" type="primary">nspC</name>
    <name evidence="13" type="ORF">ACFSJC_02705</name>
</gene>
<comment type="subcellular location">
    <subcellularLocation>
        <location evidence="11">Cytoplasm</location>
    </subcellularLocation>
</comment>
<dbReference type="Gene3D" id="3.20.20.10">
    <property type="entry name" value="Alanine racemase"/>
    <property type="match status" value="1"/>
</dbReference>
<comment type="subunit">
    <text evidence="11">Homodimer.</text>
</comment>
<dbReference type="PANTHER" id="PTHR43727">
    <property type="entry name" value="DIAMINOPIMELATE DECARBOXYLASE"/>
    <property type="match status" value="1"/>
</dbReference>
<protein>
    <recommendedName>
        <fullName evidence="3 11">Carboxynorspermidine/carboxyspermidine decarboxylase</fullName>
        <shortName evidence="11">CANS DC/CAS DC</shortName>
        <shortName evidence="11">CANSDC/CASDC</shortName>
        <ecNumber evidence="2 11">4.1.1.96</ecNumber>
    </recommendedName>
</protein>
<dbReference type="InterPro" id="IPR029066">
    <property type="entry name" value="PLP-binding_barrel"/>
</dbReference>
<dbReference type="EC" id="4.1.1.96" evidence="2 11"/>
<name>A0ABW4Y4V7_9GAMM</name>
<reference evidence="14" key="1">
    <citation type="journal article" date="2019" name="Int. J. Syst. Evol. Microbiol.">
        <title>The Global Catalogue of Microorganisms (GCM) 10K type strain sequencing project: providing services to taxonomists for standard genome sequencing and annotation.</title>
        <authorList>
            <consortium name="The Broad Institute Genomics Platform"/>
            <consortium name="The Broad Institute Genome Sequencing Center for Infectious Disease"/>
            <person name="Wu L."/>
            <person name="Ma J."/>
        </authorList>
    </citation>
    <scope>NUCLEOTIDE SEQUENCE [LARGE SCALE GENOMIC DNA]</scope>
    <source>
        <strain evidence="14">KACC 12597</strain>
    </source>
</reference>
<proteinExistence type="inferred from homology"/>
<keyword evidence="7 11" id="KW-0456">Lyase</keyword>
<evidence type="ECO:0000256" key="11">
    <source>
        <dbReference type="PIRNR" id="PIRNR038941"/>
    </source>
</evidence>
<dbReference type="InterPro" id="IPR009006">
    <property type="entry name" value="Ala_racemase/Decarboxylase_C"/>
</dbReference>
<evidence type="ECO:0000256" key="1">
    <source>
        <dbReference type="ARBA" id="ARBA00001933"/>
    </source>
</evidence>
<keyword evidence="11" id="KW-0620">Polyamine biosynthesis</keyword>
<evidence type="ECO:0000256" key="4">
    <source>
        <dbReference type="ARBA" id="ARBA00022793"/>
    </source>
</evidence>
<dbReference type="SUPFAM" id="SSF51419">
    <property type="entry name" value="PLP-binding barrel"/>
    <property type="match status" value="1"/>
</dbReference>
<dbReference type="Proteomes" id="UP001597337">
    <property type="component" value="Unassembled WGS sequence"/>
</dbReference>
<comment type="function">
    <text evidence="11">Catalyzes the decarboxylation of carboxynorspermidine and carboxyspermidine.</text>
</comment>
<keyword evidence="11" id="KW-0963">Cytoplasm</keyword>
<evidence type="ECO:0000256" key="10">
    <source>
        <dbReference type="ARBA" id="ARBA00047389"/>
    </source>
</evidence>
<dbReference type="InterPro" id="IPR022643">
    <property type="entry name" value="De-COase2_C"/>
</dbReference>
<dbReference type="NCBIfam" id="TIGR01047">
    <property type="entry name" value="nspC"/>
    <property type="match status" value="1"/>
</dbReference>
<comment type="catalytic activity">
    <reaction evidence="10 11">
        <text>carboxynorspermidine + H(+) = norspermidine + CO2</text>
        <dbReference type="Rhea" id="RHEA:34099"/>
        <dbReference type="ChEBI" id="CHEBI:15378"/>
        <dbReference type="ChEBI" id="CHEBI:16526"/>
        <dbReference type="ChEBI" id="CHEBI:57920"/>
        <dbReference type="ChEBI" id="CHEBI:65070"/>
        <dbReference type="EC" id="4.1.1.96"/>
    </reaction>
</comment>
<accession>A0ABW4Y4V7</accession>
<evidence type="ECO:0000256" key="7">
    <source>
        <dbReference type="ARBA" id="ARBA00023239"/>
    </source>
</evidence>
<dbReference type="EMBL" id="JBHUHX010000004">
    <property type="protein sequence ID" value="MFD2110750.1"/>
    <property type="molecule type" value="Genomic_DNA"/>
</dbReference>
<evidence type="ECO:0000256" key="6">
    <source>
        <dbReference type="ARBA" id="ARBA00023066"/>
    </source>
</evidence>
<comment type="catalytic activity">
    <reaction evidence="9 11">
        <text>carboxyspermidine + H(+) = spermidine + CO2</text>
        <dbReference type="Rhea" id="RHEA:34095"/>
        <dbReference type="ChEBI" id="CHEBI:15378"/>
        <dbReference type="ChEBI" id="CHEBI:16526"/>
        <dbReference type="ChEBI" id="CHEBI:57834"/>
        <dbReference type="ChEBI" id="CHEBI:65072"/>
        <dbReference type="EC" id="4.1.1.96"/>
    </reaction>
</comment>
<keyword evidence="4 11" id="KW-0210">Decarboxylase</keyword>
<keyword evidence="5 11" id="KW-0663">Pyridoxal phosphate</keyword>
<sequence length="368" mass="40858">MKDLPTPYYLIDESRLQQNLELIQRVREASGAKSVLALKCFSTWCVFDLMRQYLDGTTSSSLFEARLGYEEFGKEVHAYSVGFSRDDVKAVAAFADKIIFNSLSQLRQHHAEVEGRNLGLRVNPGISYSHFDLADPARRYSRLGVADKDALAEVAPLLKGLMFHFNCENTEVESICASLDTIGREYGDLLRRMEWVSLGGGLSFTQTGYPLERFCTALREFSRTFDVQVYLEPGEAAVTRSTELVTTVIDVVHNELDIAIIDASLEAHMLDHLVYRTTPSVAAPAAGPHRVMIAGRTCLAGDVFGEFGLAEPLRVGSEVRIADAGGYTMVKTNWFNGVAMPSIAVRRLDGTIEVVRTFGYDDFKRSLS</sequence>
<evidence type="ECO:0000256" key="5">
    <source>
        <dbReference type="ARBA" id="ARBA00022898"/>
    </source>
</evidence>
<dbReference type="CDD" id="cd06829">
    <property type="entry name" value="PLPDE_III_CANSDC"/>
    <property type="match status" value="1"/>
</dbReference>
<dbReference type="Pfam" id="PF00278">
    <property type="entry name" value="Orn_DAP_Arg_deC"/>
    <property type="match status" value="1"/>
</dbReference>
<evidence type="ECO:0000256" key="3">
    <source>
        <dbReference type="ARBA" id="ARBA00013633"/>
    </source>
</evidence>
<dbReference type="PANTHER" id="PTHR43727:SF1">
    <property type="entry name" value="CARBOXYNORSPERMIDINE_CARBOXYSPERMIDINE DECARBOXYLASE"/>
    <property type="match status" value="1"/>
</dbReference>
<dbReference type="GO" id="GO:0016829">
    <property type="term" value="F:lyase activity"/>
    <property type="evidence" value="ECO:0007669"/>
    <property type="project" value="UniProtKB-KW"/>
</dbReference>
<dbReference type="Gene3D" id="2.40.37.10">
    <property type="entry name" value="Lyase, Ornithine Decarboxylase, Chain A, domain 1"/>
    <property type="match status" value="1"/>
</dbReference>
<evidence type="ECO:0000256" key="2">
    <source>
        <dbReference type="ARBA" id="ARBA00012259"/>
    </source>
</evidence>
<comment type="cofactor">
    <cofactor evidence="1 11">
        <name>pyridoxal 5'-phosphate</name>
        <dbReference type="ChEBI" id="CHEBI:597326"/>
    </cofactor>
</comment>
<keyword evidence="14" id="KW-1185">Reference proteome</keyword>
<comment type="similarity">
    <text evidence="8 11">Belongs to the Orn/Lys/Arg decarboxylase class-II family. NspC subfamily.</text>
</comment>
<evidence type="ECO:0000259" key="12">
    <source>
        <dbReference type="Pfam" id="PF00278"/>
    </source>
</evidence>
<keyword evidence="6 11" id="KW-0745">Spermidine biosynthesis</keyword>
<dbReference type="InterPro" id="IPR005730">
    <property type="entry name" value="Nsp_de-COase"/>
</dbReference>
<dbReference type="PIRSF" id="PIRSF038941">
    <property type="entry name" value="NspC"/>
    <property type="match status" value="1"/>
</dbReference>